<dbReference type="Pfam" id="PF13635">
    <property type="entry name" value="DUF4143"/>
    <property type="match status" value="1"/>
</dbReference>
<evidence type="ECO:0008006" key="5">
    <source>
        <dbReference type="Google" id="ProtNLM"/>
    </source>
</evidence>
<dbReference type="OrthoDB" id="9801684at2"/>
<evidence type="ECO:0000313" key="4">
    <source>
        <dbReference type="Proteomes" id="UP000190395"/>
    </source>
</evidence>
<organism evidence="3 4">
    <name type="scientific">Treponema berlinense</name>
    <dbReference type="NCBI Taxonomy" id="225004"/>
    <lineage>
        <taxon>Bacteria</taxon>
        <taxon>Pseudomonadati</taxon>
        <taxon>Spirochaetota</taxon>
        <taxon>Spirochaetia</taxon>
        <taxon>Spirochaetales</taxon>
        <taxon>Treponemataceae</taxon>
        <taxon>Treponema</taxon>
    </lineage>
</organism>
<dbReference type="SUPFAM" id="SSF52540">
    <property type="entry name" value="P-loop containing nucleoside triphosphate hydrolases"/>
    <property type="match status" value="1"/>
</dbReference>
<dbReference type="EMBL" id="FUXC01000008">
    <property type="protein sequence ID" value="SJZ86123.1"/>
    <property type="molecule type" value="Genomic_DNA"/>
</dbReference>
<proteinExistence type="predicted"/>
<dbReference type="InterPro" id="IPR027417">
    <property type="entry name" value="P-loop_NTPase"/>
</dbReference>
<keyword evidence="4" id="KW-1185">Reference proteome</keyword>
<dbReference type="Proteomes" id="UP000190395">
    <property type="component" value="Unassembled WGS sequence"/>
</dbReference>
<evidence type="ECO:0000259" key="2">
    <source>
        <dbReference type="Pfam" id="PF13635"/>
    </source>
</evidence>
<evidence type="ECO:0000313" key="3">
    <source>
        <dbReference type="EMBL" id="SJZ86123.1"/>
    </source>
</evidence>
<feature type="domain" description="AAA" evidence="1">
    <location>
        <begin position="19"/>
        <end position="148"/>
    </location>
</feature>
<dbReference type="RefSeq" id="WP_078931163.1">
    <property type="nucleotide sequence ID" value="NZ_FUXC01000008.1"/>
</dbReference>
<dbReference type="Pfam" id="PF13173">
    <property type="entry name" value="AAA_14"/>
    <property type="match status" value="1"/>
</dbReference>
<dbReference type="AlphaFoldDB" id="A0A1T4P3M6"/>
<protein>
    <recommendedName>
        <fullName evidence="5">AAA domain-containing protein</fullName>
    </recommendedName>
</protein>
<dbReference type="PANTHER" id="PTHR33295:SF20">
    <property type="entry name" value="ATPASE"/>
    <property type="match status" value="1"/>
</dbReference>
<name>A0A1T4P3M6_9SPIR</name>
<feature type="domain" description="DUF4143" evidence="2">
    <location>
        <begin position="201"/>
        <end position="347"/>
    </location>
</feature>
<dbReference type="STRING" id="225004.SAMN02745152_01420"/>
<evidence type="ECO:0000259" key="1">
    <source>
        <dbReference type="Pfam" id="PF13173"/>
    </source>
</evidence>
<reference evidence="3 4" key="1">
    <citation type="submission" date="2017-02" db="EMBL/GenBank/DDBJ databases">
        <authorList>
            <person name="Peterson S.W."/>
        </authorList>
    </citation>
    <scope>NUCLEOTIDE SEQUENCE [LARGE SCALE GENOMIC DNA]</scope>
    <source>
        <strain evidence="3 4">ATCC BAA-909</strain>
    </source>
</reference>
<dbReference type="InterPro" id="IPR041682">
    <property type="entry name" value="AAA_14"/>
</dbReference>
<gene>
    <name evidence="3" type="ORF">SAMN02745152_01420</name>
</gene>
<sequence length="406" mass="47417">MVRNTYFQSIEAFKDKQVIKVLTGIRRCGKSVLMEQFMQSLLERGVSERQITYIRLDDLDNELLLEYHNLYAFIKSALLEDRMNYVFIDEVQLCKDFQKPVETLFNCKNVDLYLTGSNADLLSGELATLLSGRYVTIDMLPFSFCEYLECIKENNFPAQTTEENYYDYVKFGSMPFTVQLKKNTESAYQYLNGVYNTIIVKDIARRHQIKDVAVLEAVIKFMFQNCGNFCTSKKISDTLTSSGRKTSQPTVENYMHFLEECFLVYRVERYDVRGKELLKNISKYYIADTGLRNMLLGYRNIDMGHILENQIFLELRRQHFTVYTGRNLDAEIDFVAKNQTSLFYIQVAETVKDEETLKRELAAFKNIPDSYPRILITMDRNLNSDFNGIRNINALDFLTGNEKLVF</sequence>
<dbReference type="InterPro" id="IPR025420">
    <property type="entry name" value="DUF4143"/>
</dbReference>
<accession>A0A1T4P3M6</accession>
<dbReference type="PANTHER" id="PTHR33295">
    <property type="entry name" value="ATPASE"/>
    <property type="match status" value="1"/>
</dbReference>
<dbReference type="GeneID" id="303367653"/>